<dbReference type="NCBIfam" id="NF007831">
    <property type="entry name" value="PRK10542.1"/>
    <property type="match status" value="1"/>
</dbReference>
<dbReference type="Pfam" id="PF13409">
    <property type="entry name" value="GST_N_2"/>
    <property type="match status" value="1"/>
</dbReference>
<dbReference type="EMBL" id="JACLQD010000002">
    <property type="protein sequence ID" value="MBC2835330.1"/>
    <property type="molecule type" value="Genomic_DNA"/>
</dbReference>
<dbReference type="Proteomes" id="UP000555411">
    <property type="component" value="Unassembled WGS sequence"/>
</dbReference>
<organism evidence="3 4">
    <name type="scientific">Paragemmobacter straminiformis</name>
    <dbReference type="NCBI Taxonomy" id="2045119"/>
    <lineage>
        <taxon>Bacteria</taxon>
        <taxon>Pseudomonadati</taxon>
        <taxon>Pseudomonadota</taxon>
        <taxon>Alphaproteobacteria</taxon>
        <taxon>Rhodobacterales</taxon>
        <taxon>Paracoccaceae</taxon>
        <taxon>Paragemmobacter</taxon>
    </lineage>
</organism>
<reference evidence="3 4" key="1">
    <citation type="journal article" date="2017" name="Int. J. Syst. Evol. Microbiol.">
        <title>Gemmobacter straminiformis sp. nov., isolated from an artificial fountain.</title>
        <authorList>
            <person name="Kang J.Y."/>
            <person name="Kim M.J."/>
            <person name="Chun J."/>
            <person name="Son K.P."/>
            <person name="Jahng K.Y."/>
        </authorList>
    </citation>
    <scope>NUCLEOTIDE SEQUENCE [LARGE SCALE GENOMIC DNA]</scope>
    <source>
        <strain evidence="3 4">CAM-8</strain>
    </source>
</reference>
<dbReference type="EC" id="2.5.1.18" evidence="3"/>
<dbReference type="InterPro" id="IPR004046">
    <property type="entry name" value="GST_C"/>
</dbReference>
<dbReference type="InterPro" id="IPR036249">
    <property type="entry name" value="Thioredoxin-like_sf"/>
</dbReference>
<dbReference type="GO" id="GO:0004364">
    <property type="term" value="F:glutathione transferase activity"/>
    <property type="evidence" value="ECO:0007669"/>
    <property type="project" value="UniProtKB-EC"/>
</dbReference>
<evidence type="ECO:0000313" key="4">
    <source>
        <dbReference type="Proteomes" id="UP000555411"/>
    </source>
</evidence>
<dbReference type="InterPro" id="IPR010987">
    <property type="entry name" value="Glutathione-S-Trfase_C-like"/>
</dbReference>
<dbReference type="CDD" id="cd03188">
    <property type="entry name" value="GST_C_Beta"/>
    <property type="match status" value="1"/>
</dbReference>
<dbReference type="InterPro" id="IPR040079">
    <property type="entry name" value="Glutathione_S-Trfase"/>
</dbReference>
<dbReference type="PROSITE" id="PS50404">
    <property type="entry name" value="GST_NTER"/>
    <property type="match status" value="1"/>
</dbReference>
<dbReference type="SFLD" id="SFLDG00358">
    <property type="entry name" value="Main_(cytGST)"/>
    <property type="match status" value="1"/>
</dbReference>
<dbReference type="Gene3D" id="1.20.1050.10">
    <property type="match status" value="1"/>
</dbReference>
<dbReference type="SUPFAM" id="SSF52833">
    <property type="entry name" value="Thioredoxin-like"/>
    <property type="match status" value="1"/>
</dbReference>
<evidence type="ECO:0000259" key="2">
    <source>
        <dbReference type="PROSITE" id="PS50405"/>
    </source>
</evidence>
<dbReference type="SFLD" id="SFLDG01150">
    <property type="entry name" value="Main.1:_Beta-like"/>
    <property type="match status" value="1"/>
</dbReference>
<dbReference type="CDD" id="cd03057">
    <property type="entry name" value="GST_N_Beta"/>
    <property type="match status" value="1"/>
</dbReference>
<dbReference type="SFLD" id="SFLDS00019">
    <property type="entry name" value="Glutathione_Transferase_(cytos"/>
    <property type="match status" value="1"/>
</dbReference>
<proteinExistence type="predicted"/>
<dbReference type="SUPFAM" id="SSF47616">
    <property type="entry name" value="GST C-terminal domain-like"/>
    <property type="match status" value="1"/>
</dbReference>
<gene>
    <name evidence="3" type="primary">gstA</name>
    <name evidence="3" type="ORF">H7F16_07405</name>
</gene>
<dbReference type="AlphaFoldDB" id="A0A842I658"/>
<feature type="domain" description="GST C-terminal" evidence="2">
    <location>
        <begin position="86"/>
        <end position="201"/>
    </location>
</feature>
<name>A0A842I658_9RHOB</name>
<dbReference type="InterPro" id="IPR036282">
    <property type="entry name" value="Glutathione-S-Trfase_C_sf"/>
</dbReference>
<dbReference type="RefSeq" id="WP_185796942.1">
    <property type="nucleotide sequence ID" value="NZ_JACLQD010000002.1"/>
</dbReference>
<dbReference type="Gene3D" id="3.40.30.10">
    <property type="entry name" value="Glutaredoxin"/>
    <property type="match status" value="1"/>
</dbReference>
<dbReference type="PANTHER" id="PTHR44051">
    <property type="entry name" value="GLUTATHIONE S-TRANSFERASE-RELATED"/>
    <property type="match status" value="1"/>
</dbReference>
<accession>A0A842I658</accession>
<protein>
    <submittedName>
        <fullName evidence="3">Glutathione transferase GstA</fullName>
        <ecNumber evidence="3">2.5.1.18</ecNumber>
    </submittedName>
</protein>
<evidence type="ECO:0000313" key="3">
    <source>
        <dbReference type="EMBL" id="MBC2835330.1"/>
    </source>
</evidence>
<dbReference type="Pfam" id="PF00043">
    <property type="entry name" value="GST_C"/>
    <property type="match status" value="1"/>
</dbReference>
<dbReference type="PROSITE" id="PS50405">
    <property type="entry name" value="GST_CTER"/>
    <property type="match status" value="1"/>
</dbReference>
<sequence length="201" mass="21791">MKLYYSPGACSLASHIVLAETGKPFQIERADIRAKTTETGADFLAITPRGAVPALQLDSGEVLCEGVAIMQYVADSLTPGTLPALGTLERARLQEMLNFISTEVHKTYSPFFRGIEGDARLAQIALLESRLKLVEAKLADGRTWLLGDAFTPADAYLFTVTNWSAGVKHDLSAFPNLLAWRDRVAARPAVQAAMKAEGLLK</sequence>
<dbReference type="InterPro" id="IPR004045">
    <property type="entry name" value="Glutathione_S-Trfase_N"/>
</dbReference>
<keyword evidence="3" id="KW-0808">Transferase</keyword>
<dbReference type="PANTHER" id="PTHR44051:SF8">
    <property type="entry name" value="GLUTATHIONE S-TRANSFERASE GSTA"/>
    <property type="match status" value="1"/>
</dbReference>
<keyword evidence="4" id="KW-1185">Reference proteome</keyword>
<comment type="caution">
    <text evidence="3">The sequence shown here is derived from an EMBL/GenBank/DDBJ whole genome shotgun (WGS) entry which is preliminary data.</text>
</comment>
<feature type="domain" description="GST N-terminal" evidence="1">
    <location>
        <begin position="1"/>
        <end position="81"/>
    </location>
</feature>
<evidence type="ECO:0000259" key="1">
    <source>
        <dbReference type="PROSITE" id="PS50404"/>
    </source>
</evidence>